<feature type="binding site" evidence="3">
    <location>
        <position position="406"/>
    </location>
    <ligand>
        <name>Mn(2+)</name>
        <dbReference type="ChEBI" id="CHEBI:29035"/>
    </ligand>
</feature>
<evidence type="ECO:0000313" key="5">
    <source>
        <dbReference type="EMBL" id="SIQ52795.1"/>
    </source>
</evidence>
<name>A0A1N6THH8_9GAMM</name>
<protein>
    <recommendedName>
        <fullName evidence="4">Phospho-2-dehydro-3-deoxyheptonate aldolase</fullName>
        <ecNumber evidence="4">2.5.1.54</ecNumber>
    </recommendedName>
</protein>
<proteinExistence type="inferred from homology"/>
<dbReference type="Proteomes" id="UP000241788">
    <property type="component" value="Unassembled WGS sequence"/>
</dbReference>
<gene>
    <name evidence="5" type="ORF">SAMN05421546_1378</name>
</gene>
<dbReference type="PANTHER" id="PTHR21337:SF0">
    <property type="entry name" value="PHOSPHO-2-DEHYDRO-3-DEOXYHEPTONATE ALDOLASE"/>
    <property type="match status" value="1"/>
</dbReference>
<evidence type="ECO:0000256" key="4">
    <source>
        <dbReference type="RuleBase" id="RU363071"/>
    </source>
</evidence>
<dbReference type="InterPro" id="IPR013785">
    <property type="entry name" value="Aldolase_TIM"/>
</dbReference>
<dbReference type="STRING" id="1604334.SAMN05421546_1378"/>
<organism evidence="5 6">
    <name type="scientific">Solilutibacter tolerans</name>
    <dbReference type="NCBI Taxonomy" id="1604334"/>
    <lineage>
        <taxon>Bacteria</taxon>
        <taxon>Pseudomonadati</taxon>
        <taxon>Pseudomonadota</taxon>
        <taxon>Gammaproteobacteria</taxon>
        <taxon>Lysobacterales</taxon>
        <taxon>Lysobacteraceae</taxon>
        <taxon>Solilutibacter</taxon>
    </lineage>
</organism>
<comment type="catalytic activity">
    <reaction evidence="4">
        <text>D-erythrose 4-phosphate + phosphoenolpyruvate + H2O = 7-phospho-2-dehydro-3-deoxy-D-arabino-heptonate + phosphate</text>
        <dbReference type="Rhea" id="RHEA:14717"/>
        <dbReference type="ChEBI" id="CHEBI:15377"/>
        <dbReference type="ChEBI" id="CHEBI:16897"/>
        <dbReference type="ChEBI" id="CHEBI:43474"/>
        <dbReference type="ChEBI" id="CHEBI:58394"/>
        <dbReference type="ChEBI" id="CHEBI:58702"/>
        <dbReference type="EC" id="2.5.1.54"/>
    </reaction>
</comment>
<evidence type="ECO:0000256" key="2">
    <source>
        <dbReference type="ARBA" id="ARBA00022679"/>
    </source>
</evidence>
<dbReference type="Gene3D" id="3.20.20.70">
    <property type="entry name" value="Aldolase class I"/>
    <property type="match status" value="1"/>
</dbReference>
<comment type="similarity">
    <text evidence="1 4">Belongs to the class-II DAHP synthase family.</text>
</comment>
<feature type="binding site" evidence="3">
    <location>
        <position position="332"/>
    </location>
    <ligand>
        <name>phosphoenolpyruvate</name>
        <dbReference type="ChEBI" id="CHEBI:58702"/>
    </ligand>
</feature>
<dbReference type="GO" id="GO:0003849">
    <property type="term" value="F:3-deoxy-7-phosphoheptulonate synthase activity"/>
    <property type="evidence" value="ECO:0007669"/>
    <property type="project" value="UniProtKB-EC"/>
</dbReference>
<dbReference type="RefSeq" id="WP_076586660.1">
    <property type="nucleotide sequence ID" value="NZ_FTLW01000003.1"/>
</dbReference>
<keyword evidence="3" id="KW-0464">Manganese</keyword>
<dbReference type="OrthoDB" id="9766852at2"/>
<feature type="binding site" evidence="3">
    <location>
        <position position="81"/>
    </location>
    <ligand>
        <name>Mn(2+)</name>
        <dbReference type="ChEBI" id="CHEBI:29035"/>
    </ligand>
</feature>
<evidence type="ECO:0000256" key="1">
    <source>
        <dbReference type="ARBA" id="ARBA00008911"/>
    </source>
</evidence>
<dbReference type="EC" id="2.5.1.54" evidence="4"/>
<accession>A0A1N6THH8</accession>
<dbReference type="InterPro" id="IPR002480">
    <property type="entry name" value="DAHP_synth_2"/>
</dbReference>
<evidence type="ECO:0000256" key="3">
    <source>
        <dbReference type="PIRSR" id="PIRSR602480-1"/>
    </source>
</evidence>
<feature type="binding site" evidence="3">
    <location>
        <position position="120"/>
    </location>
    <ligand>
        <name>phosphoenolpyruvate</name>
        <dbReference type="ChEBI" id="CHEBI:58702"/>
    </ligand>
</feature>
<feature type="binding site" evidence="3">
    <location>
        <position position="301"/>
    </location>
    <ligand>
        <name>phosphoenolpyruvate</name>
        <dbReference type="ChEBI" id="CHEBI:58702"/>
    </ligand>
</feature>
<dbReference type="SUPFAM" id="SSF51569">
    <property type="entry name" value="Aldolase"/>
    <property type="match status" value="1"/>
</dbReference>
<dbReference type="NCBIfam" id="TIGR01358">
    <property type="entry name" value="DAHP_synth_II"/>
    <property type="match status" value="1"/>
</dbReference>
<keyword evidence="2 4" id="KW-0808">Transferase</keyword>
<feature type="binding site" evidence="3">
    <location>
        <position position="436"/>
    </location>
    <ligand>
        <name>Mn(2+)</name>
        <dbReference type="ChEBI" id="CHEBI:29035"/>
    </ligand>
</feature>
<keyword evidence="3" id="KW-0170">Cobalt</keyword>
<keyword evidence="3" id="KW-0104">Cadmium</keyword>
<dbReference type="Pfam" id="PF01474">
    <property type="entry name" value="DAHP_synth_2"/>
    <property type="match status" value="1"/>
</dbReference>
<keyword evidence="6" id="KW-1185">Reference proteome</keyword>
<dbReference type="PANTHER" id="PTHR21337">
    <property type="entry name" value="PHOSPHO-2-DEHYDRO-3-DEOXYHEPTONATE ALDOLASE 1, 2"/>
    <property type="match status" value="1"/>
</dbReference>
<dbReference type="EMBL" id="FTLW01000003">
    <property type="protein sequence ID" value="SIQ52795.1"/>
    <property type="molecule type" value="Genomic_DNA"/>
</dbReference>
<feature type="binding site" evidence="3">
    <location>
        <position position="364"/>
    </location>
    <ligand>
        <name>Mn(2+)</name>
        <dbReference type="ChEBI" id="CHEBI:29035"/>
    </ligand>
</feature>
<dbReference type="AlphaFoldDB" id="A0A1N6THH8"/>
<dbReference type="GO" id="GO:0009073">
    <property type="term" value="P:aromatic amino acid family biosynthetic process"/>
    <property type="evidence" value="ECO:0007669"/>
    <property type="project" value="InterPro"/>
</dbReference>
<sequence>MSRPQPTPQVVKLPQNWQPDSWRAFNAAQQPVYPDADALSRTLDELHSLPPLVTSWEILSLRQQLAEAAEGKRFLLQGGDCCENFAYCRPDIITNRLKVLLQMSLVLVHALRMPVVRVGRFAGQYAKPRSSDMEVRGGIELPSYRGDIVNGPEFNSEARIPDPERMISAHSRSGLTINFVRSLIDGGFADLHHPENWDLSWVTHSPLADEYHRIVGGIADAMRFMETLSGEPAHNLDRVDFFTSHEALLLPYEQALTRQVPRQWGWFNLGTHFPWIGMRTAALDGAHVEYFRGIRNPIAVKVGPTMSVDHLLRLLEVLNPDNEAGRLTLIHRMGAQSIAEKLPPLLEAVKREGARVLWICDPMHGNTENSSNGYKTRRFGNIRGEIEDAFDLHAAAGTRLGGIHLELTGEDVTECTGGARDLTDVDLERAYHSTVDPRLNYEQALETAMLIGRKYQQLGQPSAR</sequence>
<reference evidence="6" key="1">
    <citation type="submission" date="2017-01" db="EMBL/GenBank/DDBJ databases">
        <authorList>
            <person name="Varghese N."/>
            <person name="Submissions S."/>
        </authorList>
    </citation>
    <scope>NUCLEOTIDE SEQUENCE [LARGE SCALE GENOMIC DNA]</scope>
    <source>
        <strain evidence="6">UM1</strain>
    </source>
</reference>
<comment type="cofactor">
    <cofactor evidence="3">
        <name>Mn(2+)</name>
        <dbReference type="ChEBI" id="CHEBI:29035"/>
    </cofactor>
    <cofactor evidence="3">
        <name>Co(2+)</name>
        <dbReference type="ChEBI" id="CHEBI:48828"/>
    </cofactor>
    <cofactor evidence="3">
        <name>Cd(2+)</name>
        <dbReference type="ChEBI" id="CHEBI:48775"/>
    </cofactor>
    <text evidence="3">Binds 1 divalent cation per subunit. The enzyme is active with manganese, cobalt or cadmium ions.</text>
</comment>
<evidence type="ECO:0000313" key="6">
    <source>
        <dbReference type="Proteomes" id="UP000241788"/>
    </source>
</evidence>